<feature type="region of interest" description="Disordered" evidence="1">
    <location>
        <begin position="578"/>
        <end position="621"/>
    </location>
</feature>
<name>A0A4P9WJA2_9FUNG</name>
<dbReference type="EMBL" id="KZ995434">
    <property type="protein sequence ID" value="RKO90686.1"/>
    <property type="molecule type" value="Genomic_DNA"/>
</dbReference>
<feature type="compositionally biased region" description="Low complexity" evidence="1">
    <location>
        <begin position="592"/>
        <end position="606"/>
    </location>
</feature>
<dbReference type="OrthoDB" id="18134at2759"/>
<dbReference type="PANTHER" id="PTHR31581">
    <property type="entry name" value="KICSTOR COMPLEX PROTEIN C12ORF66"/>
    <property type="match status" value="1"/>
</dbReference>
<dbReference type="GO" id="GO:0042149">
    <property type="term" value="P:cellular response to glucose starvation"/>
    <property type="evidence" value="ECO:0007669"/>
    <property type="project" value="TreeGrafter"/>
</dbReference>
<dbReference type="SUPFAM" id="SSF160651">
    <property type="entry name" value="FLJ32549 C-terminal domain-like"/>
    <property type="match status" value="2"/>
</dbReference>
<sequence>MVAFLVSLFSLLVAATVALPTSPAAYQWIPLDPSKFAHYTSTYAYSSGPIPYTIISADGPARDGNQIYVCAVEFPDSSWAIGYFESVRAFACNAIYKGTAVRVDDTPRSFAGNASFLSLNSGFDVYWEPLENITEHSGLYRYIYAPDGATFAGEVCSGHYASAAGEPSYVVPKDLPSAVSKRLKRKKPRPEESSGQQDGEGESCEGLQVGAAQKGLFVRLVMNEDGGCLIGAGLPTMKKAKLLGSEGKKSKAFHPRAMPTIRTDPQSRFEVKSVFKDAATALTCQDFSFLQKALAPEKLFAAPTLPQGESYASLELEMHNAGDGDSGEEARAWCLALRNYTLARNGLVKFYTTCAEATPEMDYAAMLGTIAELEILINLDRTRSLFGTPGTNIEMEILVLKNIFLSELAVRAYNFKEASLHYFIARNTLDKWERCIEAGVDPSESDRNLRRVNVIVWLMRFIDSIGTKIGIYFQRILQERHKQLVTSLRPTAGGDAAETPACLQLLVKYWKQTRPFNISLIYLITDDKPFFRNGYACCPPGSYEKPTGIQSFPAVCSFPSSPPMEHWPNIISILQSHDRLCDPPTPRRNRSHSQSSSSSVRSLAPSMAPATPQPTRKQSTASLAAALAASALLPSSASSASSSRASQADGLPLGRRLHFHDRKVETTYILARVDARVVVSIIFSGKLPAGDPATNEFLERLVAVMGHFEVFRLLRSEK</sequence>
<dbReference type="GO" id="GO:0061462">
    <property type="term" value="P:protein localization to lysosome"/>
    <property type="evidence" value="ECO:0007669"/>
    <property type="project" value="TreeGrafter"/>
</dbReference>
<feature type="signal peptide" evidence="2">
    <location>
        <begin position="1"/>
        <end position="18"/>
    </location>
</feature>
<dbReference type="Proteomes" id="UP000269721">
    <property type="component" value="Unassembled WGS sequence"/>
</dbReference>
<proteinExistence type="predicted"/>
<dbReference type="GO" id="GO:0034198">
    <property type="term" value="P:cellular response to amino acid starvation"/>
    <property type="evidence" value="ECO:0007669"/>
    <property type="project" value="TreeGrafter"/>
</dbReference>
<dbReference type="SUPFAM" id="SSF158548">
    <property type="entry name" value="FLJ32549 domain-like"/>
    <property type="match status" value="1"/>
</dbReference>
<feature type="region of interest" description="Disordered" evidence="1">
    <location>
        <begin position="180"/>
        <end position="203"/>
    </location>
</feature>
<dbReference type="Gene3D" id="1.10.3450.30">
    <property type="match status" value="1"/>
</dbReference>
<evidence type="ECO:0000313" key="3">
    <source>
        <dbReference type="EMBL" id="RKO90686.1"/>
    </source>
</evidence>
<accession>A0A4P9WJA2</accession>
<dbReference type="InterPro" id="IPR038060">
    <property type="entry name" value="C12orf66-like_central_sf"/>
</dbReference>
<dbReference type="Pfam" id="PF09404">
    <property type="entry name" value="C12orf66_like"/>
    <property type="match status" value="2"/>
</dbReference>
<keyword evidence="4" id="KW-1185">Reference proteome</keyword>
<feature type="chain" id="PRO_5020244723" evidence="2">
    <location>
        <begin position="19"/>
        <end position="718"/>
    </location>
</feature>
<dbReference type="Gene3D" id="3.30.450.240">
    <property type="match status" value="1"/>
</dbReference>
<organism evidence="3 4">
    <name type="scientific">Blyttiomyces helicus</name>
    <dbReference type="NCBI Taxonomy" id="388810"/>
    <lineage>
        <taxon>Eukaryota</taxon>
        <taxon>Fungi</taxon>
        <taxon>Fungi incertae sedis</taxon>
        <taxon>Chytridiomycota</taxon>
        <taxon>Chytridiomycota incertae sedis</taxon>
        <taxon>Chytridiomycetes</taxon>
        <taxon>Chytridiomycetes incertae sedis</taxon>
        <taxon>Blyttiomyces</taxon>
    </lineage>
</organism>
<dbReference type="AlphaFoldDB" id="A0A4P9WJA2"/>
<evidence type="ECO:0000256" key="2">
    <source>
        <dbReference type="SAM" id="SignalP"/>
    </source>
</evidence>
<dbReference type="GO" id="GO:1904262">
    <property type="term" value="P:negative regulation of TORC1 signaling"/>
    <property type="evidence" value="ECO:0007669"/>
    <property type="project" value="TreeGrafter"/>
</dbReference>
<reference evidence="4" key="1">
    <citation type="journal article" date="2018" name="Nat. Microbiol.">
        <title>Leveraging single-cell genomics to expand the fungal tree of life.</title>
        <authorList>
            <person name="Ahrendt S.R."/>
            <person name="Quandt C.A."/>
            <person name="Ciobanu D."/>
            <person name="Clum A."/>
            <person name="Salamov A."/>
            <person name="Andreopoulos B."/>
            <person name="Cheng J.F."/>
            <person name="Woyke T."/>
            <person name="Pelin A."/>
            <person name="Henrissat B."/>
            <person name="Reynolds N.K."/>
            <person name="Benny G.L."/>
            <person name="Smith M.E."/>
            <person name="James T.Y."/>
            <person name="Grigoriev I.V."/>
        </authorList>
    </citation>
    <scope>NUCLEOTIDE SEQUENCE [LARGE SCALE GENOMIC DNA]</scope>
</reference>
<keyword evidence="2" id="KW-0732">Signal</keyword>
<evidence type="ECO:0000256" key="1">
    <source>
        <dbReference type="SAM" id="MobiDB-lite"/>
    </source>
</evidence>
<gene>
    <name evidence="3" type="ORF">BDK51DRAFT_30514</name>
</gene>
<dbReference type="PANTHER" id="PTHR31581:SF1">
    <property type="entry name" value="KICSTOR SUBUNIT 2"/>
    <property type="match status" value="1"/>
</dbReference>
<evidence type="ECO:0000313" key="4">
    <source>
        <dbReference type="Proteomes" id="UP000269721"/>
    </source>
</evidence>
<protein>
    <submittedName>
        <fullName evidence="3">Uncharacterized protein</fullName>
    </submittedName>
</protein>
<dbReference type="InterPro" id="IPR018544">
    <property type="entry name" value="KICS_2"/>
</dbReference>